<feature type="domain" description="PIK-related kinase FAT" evidence="1">
    <location>
        <begin position="7"/>
        <end position="128"/>
    </location>
</feature>
<feature type="non-terminal residue" evidence="2">
    <location>
        <position position="1"/>
    </location>
</feature>
<evidence type="ECO:0000313" key="2">
    <source>
        <dbReference type="EMBL" id="MES1923358.1"/>
    </source>
</evidence>
<keyword evidence="3" id="KW-1185">Reference proteome</keyword>
<evidence type="ECO:0000313" key="3">
    <source>
        <dbReference type="Proteomes" id="UP001439008"/>
    </source>
</evidence>
<feature type="non-terminal residue" evidence="2">
    <location>
        <position position="164"/>
    </location>
</feature>
<dbReference type="Pfam" id="PF02259">
    <property type="entry name" value="FAT"/>
    <property type="match status" value="1"/>
</dbReference>
<gene>
    <name evidence="2" type="ORF">MHBO_004922</name>
</gene>
<sequence length="164" mass="19111">LRIIDSGSAFTRLREQIKICRTETEAALALINSTNLALFKREQISELFAFKGEILATTNKEESYVFFSSSQMVSFNNFRGWIKWAEFCENTNSNVHETQWIESALVCYLAALQVNSSKSKHLIARILWLVSHKKSINNHKKCVEIFGSYWEKIPVWVWIFWIPT</sequence>
<reference evidence="2 3" key="1">
    <citation type="journal article" date="2024" name="BMC Biol.">
        <title>Comparative genomics of Ascetosporea gives new insight into the evolutionary basis for animal parasitism in Rhizaria.</title>
        <authorList>
            <person name="Hiltunen Thoren M."/>
            <person name="Onut-Brannstrom I."/>
            <person name="Alfjorden A."/>
            <person name="Peckova H."/>
            <person name="Swords F."/>
            <person name="Hooper C."/>
            <person name="Holzer A.S."/>
            <person name="Bass D."/>
            <person name="Burki F."/>
        </authorList>
    </citation>
    <scope>NUCLEOTIDE SEQUENCE [LARGE SCALE GENOMIC DNA]</scope>
    <source>
        <strain evidence="2">20-A016</strain>
    </source>
</reference>
<dbReference type="InterPro" id="IPR003151">
    <property type="entry name" value="PIK-rel_kinase_FAT"/>
</dbReference>
<protein>
    <recommendedName>
        <fullName evidence="1">PIK-related kinase FAT domain-containing protein</fullName>
    </recommendedName>
</protein>
<organism evidence="2 3">
    <name type="scientific">Bonamia ostreae</name>
    <dbReference type="NCBI Taxonomy" id="126728"/>
    <lineage>
        <taxon>Eukaryota</taxon>
        <taxon>Sar</taxon>
        <taxon>Rhizaria</taxon>
        <taxon>Endomyxa</taxon>
        <taxon>Ascetosporea</taxon>
        <taxon>Haplosporida</taxon>
        <taxon>Bonamia</taxon>
    </lineage>
</organism>
<dbReference type="Proteomes" id="UP001439008">
    <property type="component" value="Unassembled WGS sequence"/>
</dbReference>
<evidence type="ECO:0000259" key="1">
    <source>
        <dbReference type="Pfam" id="PF02259"/>
    </source>
</evidence>
<accession>A0ABV2AUK5</accession>
<comment type="caution">
    <text evidence="2">The sequence shown here is derived from an EMBL/GenBank/DDBJ whole genome shotgun (WGS) entry which is preliminary data.</text>
</comment>
<dbReference type="EMBL" id="JBDODL010005812">
    <property type="protein sequence ID" value="MES1923358.1"/>
    <property type="molecule type" value="Genomic_DNA"/>
</dbReference>
<name>A0ABV2AUK5_9EUKA</name>
<proteinExistence type="predicted"/>